<reference evidence="6" key="1">
    <citation type="journal article" date="2020" name="Nature">
        <title>Giant virus diversity and host interactions through global metagenomics.</title>
        <authorList>
            <person name="Schulz F."/>
            <person name="Roux S."/>
            <person name="Paez-Espino D."/>
            <person name="Jungbluth S."/>
            <person name="Walsh D.A."/>
            <person name="Denef V.J."/>
            <person name="McMahon K.D."/>
            <person name="Konstantinidis K.T."/>
            <person name="Eloe-Fadrosh E.A."/>
            <person name="Kyrpides N.C."/>
            <person name="Woyke T."/>
        </authorList>
    </citation>
    <scope>NUCLEOTIDE SEQUENCE</scope>
    <source>
        <strain evidence="6">GVMAG-M-3300023184-177</strain>
    </source>
</reference>
<dbReference type="GO" id="GO:0003899">
    <property type="term" value="F:DNA-directed RNA polymerase activity"/>
    <property type="evidence" value="ECO:0007669"/>
    <property type="project" value="InterPro"/>
</dbReference>
<organism evidence="6">
    <name type="scientific">viral metagenome</name>
    <dbReference type="NCBI Taxonomy" id="1070528"/>
    <lineage>
        <taxon>unclassified sequences</taxon>
        <taxon>metagenomes</taxon>
        <taxon>organismal metagenomes</taxon>
    </lineage>
</organism>
<dbReference type="PANTHER" id="PTHR11800:SF2">
    <property type="entry name" value="DNA-DIRECTED RNA POLYMERASE II SUBUNIT RPB3"/>
    <property type="match status" value="1"/>
</dbReference>
<keyword evidence="3" id="KW-0946">Virion</keyword>
<name>A0A6C0HVS3_9ZZZZ</name>
<evidence type="ECO:0000313" key="6">
    <source>
        <dbReference type="EMBL" id="QHT84639.1"/>
    </source>
</evidence>
<keyword evidence="2" id="KW-0240">DNA-directed RNA polymerase</keyword>
<accession>A0A6C0HVS3</accession>
<sequence>MSKNIEIKQLSWDKELMSSRLEFEISGISHTIINTFRRVILSSIPIYSFNNITISENTSVFNNNYMKLRISNMPVYGIHSDNPIFVPAEKKIDDKIVEENDLNDIDINPQDDKINSSSLKLLTMYVDYYNNTDEIITVGTDDCKFYYIEKQIKTPYPKNIPIIKLQPKQKFKMSAITELGIEDKNSIYSPVSIFSYKQLSDDKFILMIESRGQIDEKTIIQYAYDNIKMILDNFIELIPEKNEPSGKFQMNNADHTLGNLISEGLQTHKDIKFGGYNCPHLLDKKIIIHYELNDLNESKKNLTIKDILTEIIEDYQKVFLKINKLVQEKIK</sequence>
<evidence type="ECO:0000256" key="1">
    <source>
        <dbReference type="ARBA" id="ARBA00004328"/>
    </source>
</evidence>
<dbReference type="Gene3D" id="2.170.120.12">
    <property type="entry name" value="DNA-directed RNA polymerase, insert domain"/>
    <property type="match status" value="1"/>
</dbReference>
<dbReference type="Pfam" id="PF13656">
    <property type="entry name" value="RNA_pol_L_2"/>
    <property type="match status" value="1"/>
</dbReference>
<dbReference type="SUPFAM" id="SSF55257">
    <property type="entry name" value="RBP11-like subunits of RNA polymerase"/>
    <property type="match status" value="2"/>
</dbReference>
<dbReference type="Pfam" id="PF01193">
    <property type="entry name" value="RNA_pol_L"/>
    <property type="match status" value="1"/>
</dbReference>
<evidence type="ECO:0000256" key="4">
    <source>
        <dbReference type="ARBA" id="ARBA00023163"/>
    </source>
</evidence>
<dbReference type="SUPFAM" id="SSF56553">
    <property type="entry name" value="Insert subdomain of RNA polymerase alpha subunit"/>
    <property type="match status" value="1"/>
</dbReference>
<dbReference type="GO" id="GO:0000428">
    <property type="term" value="C:DNA-directed RNA polymerase complex"/>
    <property type="evidence" value="ECO:0007669"/>
    <property type="project" value="UniProtKB-KW"/>
</dbReference>
<dbReference type="InterPro" id="IPR036603">
    <property type="entry name" value="RBP11-like"/>
</dbReference>
<dbReference type="SMART" id="SM00662">
    <property type="entry name" value="RPOLD"/>
    <property type="match status" value="1"/>
</dbReference>
<comment type="subcellular location">
    <subcellularLocation>
        <location evidence="1">Virion</location>
    </subcellularLocation>
</comment>
<dbReference type="PANTHER" id="PTHR11800">
    <property type="entry name" value="DNA-DIRECTED RNA POLYMERASE"/>
    <property type="match status" value="1"/>
</dbReference>
<dbReference type="InterPro" id="IPR011263">
    <property type="entry name" value="DNA-dir_RNA_pol_RpoA/D/Rpb3"/>
</dbReference>
<dbReference type="InterPro" id="IPR050518">
    <property type="entry name" value="Rpo3/RPB3_RNA_Pol_subunit"/>
</dbReference>
<protein>
    <recommendedName>
        <fullName evidence="5">DNA-directed RNA polymerase RpoA/D/Rpb3-type domain-containing protein</fullName>
    </recommendedName>
</protein>
<dbReference type="GO" id="GO:0006351">
    <property type="term" value="P:DNA-templated transcription"/>
    <property type="evidence" value="ECO:0007669"/>
    <property type="project" value="InterPro"/>
</dbReference>
<feature type="domain" description="DNA-directed RNA polymerase RpoA/D/Rpb3-type" evidence="5">
    <location>
        <begin position="20"/>
        <end position="237"/>
    </location>
</feature>
<dbReference type="InterPro" id="IPR036643">
    <property type="entry name" value="RNApol_insert_sf"/>
</dbReference>
<evidence type="ECO:0000256" key="3">
    <source>
        <dbReference type="ARBA" id="ARBA00022844"/>
    </source>
</evidence>
<keyword evidence="4" id="KW-0804">Transcription</keyword>
<dbReference type="GO" id="GO:0046983">
    <property type="term" value="F:protein dimerization activity"/>
    <property type="evidence" value="ECO:0007669"/>
    <property type="project" value="InterPro"/>
</dbReference>
<evidence type="ECO:0000259" key="5">
    <source>
        <dbReference type="SMART" id="SM00662"/>
    </source>
</evidence>
<dbReference type="AlphaFoldDB" id="A0A6C0HVS3"/>
<dbReference type="GO" id="GO:0044423">
    <property type="term" value="C:virion component"/>
    <property type="evidence" value="ECO:0007669"/>
    <property type="project" value="UniProtKB-KW"/>
</dbReference>
<dbReference type="InterPro" id="IPR009025">
    <property type="entry name" value="RBP11-like_dimer"/>
</dbReference>
<dbReference type="Gene3D" id="3.30.1360.10">
    <property type="entry name" value="RNA polymerase, RBP11-like subunit"/>
    <property type="match status" value="2"/>
</dbReference>
<evidence type="ECO:0000256" key="2">
    <source>
        <dbReference type="ARBA" id="ARBA00022478"/>
    </source>
</evidence>
<dbReference type="EMBL" id="MN740021">
    <property type="protein sequence ID" value="QHT84639.1"/>
    <property type="molecule type" value="Genomic_DNA"/>
</dbReference>
<proteinExistence type="predicted"/>